<evidence type="ECO:0000313" key="3">
    <source>
        <dbReference type="Proteomes" id="UP000278962"/>
    </source>
</evidence>
<dbReference type="AlphaFoldDB" id="A0A660KXJ1"/>
<gene>
    <name evidence="2" type="ORF">C8N24_4443</name>
</gene>
<protein>
    <submittedName>
        <fullName evidence="2">Uncharacterized protein</fullName>
    </submittedName>
</protein>
<accession>A0A660KXJ1</accession>
<sequence>MSTLGGTASANGPSSTTDQAKEKAAEKAQQAKGQAASRVREQVDTRSTQAGEQVSSTASDIRSVADQLREQGKDQPAKLAEQAAQRAESLGDYLQRSDGDTILQDLEDFGRRQPWAVIAGGVALGFAASRFLKASSTRRYETRGTGSNGGYRPPTTSPGLTAGAPTSRTGLAADDMIDPPGTGTGVPPVGGTGQPPRAGTVVTDPGAAAGDIPIRREDYTR</sequence>
<reference evidence="2 3" key="1">
    <citation type="submission" date="2018-10" db="EMBL/GenBank/DDBJ databases">
        <title>Genomic Encyclopedia of Archaeal and Bacterial Type Strains, Phase II (KMG-II): from individual species to whole genera.</title>
        <authorList>
            <person name="Goeker M."/>
        </authorList>
    </citation>
    <scope>NUCLEOTIDE SEQUENCE [LARGE SCALE GENOMIC DNA]</scope>
    <source>
        <strain evidence="2 3">DSM 14954</strain>
    </source>
</reference>
<dbReference type="RefSeq" id="WP_121254151.1">
    <property type="nucleotide sequence ID" value="NZ_RBIL01000002.1"/>
</dbReference>
<feature type="compositionally biased region" description="Polar residues" evidence="1">
    <location>
        <begin position="45"/>
        <end position="60"/>
    </location>
</feature>
<dbReference type="Proteomes" id="UP000278962">
    <property type="component" value="Unassembled WGS sequence"/>
</dbReference>
<dbReference type="OrthoDB" id="5245101at2"/>
<feature type="compositionally biased region" description="Gly residues" evidence="1">
    <location>
        <begin position="182"/>
        <end position="193"/>
    </location>
</feature>
<feature type="region of interest" description="Disordered" evidence="1">
    <location>
        <begin position="1"/>
        <end position="97"/>
    </location>
</feature>
<keyword evidence="3" id="KW-1185">Reference proteome</keyword>
<proteinExistence type="predicted"/>
<feature type="compositionally biased region" description="Polar residues" evidence="1">
    <location>
        <begin position="1"/>
        <end position="18"/>
    </location>
</feature>
<feature type="region of interest" description="Disordered" evidence="1">
    <location>
        <begin position="135"/>
        <end position="221"/>
    </location>
</feature>
<dbReference type="EMBL" id="RBIL01000002">
    <property type="protein sequence ID" value="RKQ86431.1"/>
    <property type="molecule type" value="Genomic_DNA"/>
</dbReference>
<organism evidence="2 3">
    <name type="scientific">Solirubrobacter pauli</name>
    <dbReference type="NCBI Taxonomy" id="166793"/>
    <lineage>
        <taxon>Bacteria</taxon>
        <taxon>Bacillati</taxon>
        <taxon>Actinomycetota</taxon>
        <taxon>Thermoleophilia</taxon>
        <taxon>Solirubrobacterales</taxon>
        <taxon>Solirubrobacteraceae</taxon>
        <taxon>Solirubrobacter</taxon>
    </lineage>
</organism>
<feature type="compositionally biased region" description="Low complexity" evidence="1">
    <location>
        <begin position="27"/>
        <end position="36"/>
    </location>
</feature>
<name>A0A660KXJ1_9ACTN</name>
<evidence type="ECO:0000313" key="2">
    <source>
        <dbReference type="EMBL" id="RKQ86431.1"/>
    </source>
</evidence>
<comment type="caution">
    <text evidence="2">The sequence shown here is derived from an EMBL/GenBank/DDBJ whole genome shotgun (WGS) entry which is preliminary data.</text>
</comment>
<evidence type="ECO:0000256" key="1">
    <source>
        <dbReference type="SAM" id="MobiDB-lite"/>
    </source>
</evidence>
<feature type="compositionally biased region" description="Basic and acidic residues" evidence="1">
    <location>
        <begin position="67"/>
        <end position="76"/>
    </location>
</feature>